<gene>
    <name evidence="3" type="ORF">FYJ37_01990</name>
</gene>
<dbReference type="InterPro" id="IPR051454">
    <property type="entry name" value="RNA/ubiquinone_mod_enzymes"/>
</dbReference>
<name>A0A844F9S7_CLOSV</name>
<organism evidence="3 4">
    <name type="scientific">Clostridium scindens (strain JCM 10418 / VPI 12708)</name>
    <dbReference type="NCBI Taxonomy" id="29347"/>
    <lineage>
        <taxon>Bacteria</taxon>
        <taxon>Bacillati</taxon>
        <taxon>Bacillota</taxon>
        <taxon>Clostridia</taxon>
        <taxon>Lachnospirales</taxon>
        <taxon>Lachnospiraceae</taxon>
    </lineage>
</organism>
<evidence type="ECO:0000259" key="2">
    <source>
        <dbReference type="Pfam" id="PF12392"/>
    </source>
</evidence>
<dbReference type="PANTHER" id="PTHR30217:SF10">
    <property type="entry name" value="23S RRNA 5-HYDROXYCYTIDINE C2501 SYNTHASE"/>
    <property type="match status" value="1"/>
</dbReference>
<accession>A0A844F9S7</accession>
<dbReference type="PROSITE" id="PS01276">
    <property type="entry name" value="PEPTIDASE_U32"/>
    <property type="match status" value="1"/>
</dbReference>
<evidence type="ECO:0000313" key="4">
    <source>
        <dbReference type="Proteomes" id="UP000462363"/>
    </source>
</evidence>
<evidence type="ECO:0000313" key="3">
    <source>
        <dbReference type="EMBL" id="MSS39155.1"/>
    </source>
</evidence>
<dbReference type="AlphaFoldDB" id="A0A844F9S7"/>
<proteinExistence type="predicted"/>
<dbReference type="PANTHER" id="PTHR30217">
    <property type="entry name" value="PEPTIDASE U32 FAMILY"/>
    <property type="match status" value="1"/>
</dbReference>
<dbReference type="RefSeq" id="WP_154322637.1">
    <property type="nucleotide sequence ID" value="NZ_CAMDTP010000001.1"/>
</dbReference>
<feature type="domain" description="Peptidase U32 collagenase" evidence="2">
    <location>
        <begin position="321"/>
        <end position="414"/>
    </location>
</feature>
<dbReference type="Pfam" id="PF01136">
    <property type="entry name" value="Peptidase_U32"/>
    <property type="match status" value="1"/>
</dbReference>
<dbReference type="Pfam" id="PF12392">
    <property type="entry name" value="DUF3656"/>
    <property type="match status" value="1"/>
</dbReference>
<reference evidence="3 4" key="1">
    <citation type="submission" date="2019-08" db="EMBL/GenBank/DDBJ databases">
        <title>In-depth cultivation of the pig gut microbiome towards novel bacterial diversity and tailored functional studies.</title>
        <authorList>
            <person name="Wylensek D."/>
            <person name="Hitch T.C.A."/>
            <person name="Clavel T."/>
        </authorList>
    </citation>
    <scope>NUCLEOTIDE SEQUENCE [LARGE SCALE GENOMIC DNA]</scope>
    <source>
        <strain evidence="3 4">BL-389-WT-3D</strain>
    </source>
</reference>
<dbReference type="InterPro" id="IPR001539">
    <property type="entry name" value="Peptidase_U32"/>
</dbReference>
<evidence type="ECO:0000256" key="1">
    <source>
        <dbReference type="SAM" id="MobiDB-lite"/>
    </source>
</evidence>
<dbReference type="EMBL" id="VUMB01000003">
    <property type="protein sequence ID" value="MSS39155.1"/>
    <property type="molecule type" value="Genomic_DNA"/>
</dbReference>
<protein>
    <submittedName>
        <fullName evidence="3">U32 family peptidase</fullName>
    </submittedName>
</protein>
<sequence length="721" mass="82454">MNRHVEILAPAGSYESLRAAVCAGADAVYIGGMQFGARAYAKNLTQEELEEAIDYVHIHGRKVYLTVNTLLKDKEIDQLYEYLKPYYERGLDGVIVQDVGAASYIREHFPGLALHASTQMTITGRRGASFMKSRGITRVVPARELSLEEIRIMKEETGLEVECFVHGALCYCYSGQCLLSSMIGGRSGNRGQCAQPCRLPYSVEGGRPCDLMSLKDLCTIDLLPELMEAGIDSFKIEGRMKQPDYVYTVTRLYRKYADLYCQKGRAGYQVSREDREKLLGAYQRRGYSEGYYRQHNGKEMISFRRPPGREEETAAYPDYKIQEKINGKLILSLGQSARLLLEYGTYRIECEGPKPEPAMRQPLQASRVEQQMRKTGNTQFAFERMEVCMEGDLFLPMQALNELRRDGLAALTDRVLSDYRRKAERTQEAKEEAASSREKRMACGDARPGKASKDPQLALLVRSLSQLKAAVECKEAECIYIDLPPQEIKEAARMSQSVQSGKKHYLAMPYIFREDAALRLEKAYGMIRLSFDGILVRNWESLQWLLEHAYNKEIRGDYNLYACNRFSKRFMQEGGIKRFTAPVELNARELKELDIRGQSLIAYGYQPVMVTAGCIGKTMDRCDAKEGWLHIRDRYKKKFAVKKCCAYCYNIIYNSSPLYLADKAQELLSLEPAEIRLDFSTEGTEQMRRIILDYVRGIIWREEVQAPDMEYTRGHFKRGVK</sequence>
<feature type="region of interest" description="Disordered" evidence="1">
    <location>
        <begin position="421"/>
        <end position="452"/>
    </location>
</feature>
<dbReference type="InterPro" id="IPR020988">
    <property type="entry name" value="Pept_U32_collagenase"/>
</dbReference>
<comment type="caution">
    <text evidence="3">The sequence shown here is derived from an EMBL/GenBank/DDBJ whole genome shotgun (WGS) entry which is preliminary data.</text>
</comment>
<dbReference type="Proteomes" id="UP000462363">
    <property type="component" value="Unassembled WGS sequence"/>
</dbReference>